<keyword evidence="3" id="KW-1185">Reference proteome</keyword>
<dbReference type="OrthoDB" id="9812295at2"/>
<organism evidence="2 3">
    <name type="scientific">Parapedobacter composti</name>
    <dbReference type="NCBI Taxonomy" id="623281"/>
    <lineage>
        <taxon>Bacteria</taxon>
        <taxon>Pseudomonadati</taxon>
        <taxon>Bacteroidota</taxon>
        <taxon>Sphingobacteriia</taxon>
        <taxon>Sphingobacteriales</taxon>
        <taxon>Sphingobacteriaceae</taxon>
        <taxon>Parapedobacter</taxon>
    </lineage>
</organism>
<dbReference type="Pfam" id="PF03358">
    <property type="entry name" value="FMN_red"/>
    <property type="match status" value="1"/>
</dbReference>
<protein>
    <submittedName>
        <fullName evidence="2">NAD(P)H-dependent FMN reductase</fullName>
    </submittedName>
</protein>
<proteinExistence type="predicted"/>
<reference evidence="2 3" key="1">
    <citation type="submission" date="2016-10" db="EMBL/GenBank/DDBJ databases">
        <authorList>
            <person name="de Groot N.N."/>
        </authorList>
    </citation>
    <scope>NUCLEOTIDE SEQUENCE [LARGE SCALE GENOMIC DNA]</scope>
    <source>
        <strain evidence="2 3">DSM 22900</strain>
    </source>
</reference>
<dbReference type="PANTHER" id="PTHR30543">
    <property type="entry name" value="CHROMATE REDUCTASE"/>
    <property type="match status" value="1"/>
</dbReference>
<gene>
    <name evidence="2" type="ORF">SAMN05421747_102222</name>
</gene>
<dbReference type="AlphaFoldDB" id="A0A1I1F9Y2"/>
<dbReference type="GO" id="GO:0016491">
    <property type="term" value="F:oxidoreductase activity"/>
    <property type="evidence" value="ECO:0007669"/>
    <property type="project" value="InterPro"/>
</dbReference>
<evidence type="ECO:0000313" key="3">
    <source>
        <dbReference type="Proteomes" id="UP000199577"/>
    </source>
</evidence>
<dbReference type="Proteomes" id="UP000199577">
    <property type="component" value="Unassembled WGS sequence"/>
</dbReference>
<feature type="domain" description="NADPH-dependent FMN reductase-like" evidence="1">
    <location>
        <begin position="2"/>
        <end position="136"/>
    </location>
</feature>
<name>A0A1I1F9Y2_9SPHI</name>
<sequence>MVTIISGTNRPHSNTLKLSRYYQYKLKERGVAAHILSLAELSADFISADMYKNRSDAFQPYQERILATEKFIFVIPEYNGSFPGILKTFVDACKFPDSFFNKKAALVGLSSGRYGNIRGIDHFTGVCHYVRLNVLPLRIHIPYIVNEFDTDGNLYKEDTVRFTGEQIEEFIRF</sequence>
<evidence type="ECO:0000313" key="2">
    <source>
        <dbReference type="EMBL" id="SFB93900.1"/>
    </source>
</evidence>
<dbReference type="STRING" id="623281.SAMN05421747_102222"/>
<dbReference type="RefSeq" id="WP_090971420.1">
    <property type="nucleotide sequence ID" value="NZ_FOLL01000002.1"/>
</dbReference>
<evidence type="ECO:0000259" key="1">
    <source>
        <dbReference type="Pfam" id="PF03358"/>
    </source>
</evidence>
<dbReference type="InterPro" id="IPR029039">
    <property type="entry name" value="Flavoprotein-like_sf"/>
</dbReference>
<dbReference type="GO" id="GO:0005829">
    <property type="term" value="C:cytosol"/>
    <property type="evidence" value="ECO:0007669"/>
    <property type="project" value="TreeGrafter"/>
</dbReference>
<dbReference type="InterPro" id="IPR050712">
    <property type="entry name" value="NAD(P)H-dep_reductase"/>
</dbReference>
<dbReference type="EMBL" id="FOLL01000002">
    <property type="protein sequence ID" value="SFB93900.1"/>
    <property type="molecule type" value="Genomic_DNA"/>
</dbReference>
<accession>A0A1I1F9Y2</accession>
<dbReference type="InterPro" id="IPR005025">
    <property type="entry name" value="FMN_Rdtase-like_dom"/>
</dbReference>
<dbReference type="GO" id="GO:0010181">
    <property type="term" value="F:FMN binding"/>
    <property type="evidence" value="ECO:0007669"/>
    <property type="project" value="TreeGrafter"/>
</dbReference>
<dbReference type="PANTHER" id="PTHR30543:SF21">
    <property type="entry name" value="NAD(P)H-DEPENDENT FMN REDUCTASE LOT6"/>
    <property type="match status" value="1"/>
</dbReference>
<dbReference type="Gene3D" id="3.40.50.360">
    <property type="match status" value="1"/>
</dbReference>
<dbReference type="SUPFAM" id="SSF52218">
    <property type="entry name" value="Flavoproteins"/>
    <property type="match status" value="1"/>
</dbReference>